<organism evidence="1 2">
    <name type="scientific">Flavobacterium ranwuense</name>
    <dbReference type="NCBI Taxonomy" id="2541725"/>
    <lineage>
        <taxon>Bacteria</taxon>
        <taxon>Pseudomonadati</taxon>
        <taxon>Bacteroidota</taxon>
        <taxon>Flavobacteriia</taxon>
        <taxon>Flavobacteriales</taxon>
        <taxon>Flavobacteriaceae</taxon>
        <taxon>Flavobacterium</taxon>
    </lineage>
</organism>
<keyword evidence="2" id="KW-1185">Reference proteome</keyword>
<proteinExistence type="predicted"/>
<dbReference type="Proteomes" id="UP000294685">
    <property type="component" value="Unassembled WGS sequence"/>
</dbReference>
<evidence type="ECO:0008006" key="3">
    <source>
        <dbReference type="Google" id="ProtNLM"/>
    </source>
</evidence>
<evidence type="ECO:0000313" key="1">
    <source>
        <dbReference type="EMBL" id="TDE26799.1"/>
    </source>
</evidence>
<reference evidence="1 2" key="1">
    <citation type="submission" date="2019-03" db="EMBL/GenBank/DDBJ databases">
        <title>Novel species of Flavobacterium.</title>
        <authorList>
            <person name="Liu Q."/>
            <person name="Xin Y.-H."/>
        </authorList>
    </citation>
    <scope>NUCLEOTIDE SEQUENCE [LARGE SCALE GENOMIC DNA]</scope>
    <source>
        <strain evidence="1 2">LB2P22</strain>
    </source>
</reference>
<dbReference type="PROSITE" id="PS51257">
    <property type="entry name" value="PROKAR_LIPOPROTEIN"/>
    <property type="match status" value="1"/>
</dbReference>
<accession>A0ABY2DQI1</accession>
<protein>
    <recommendedName>
        <fullName evidence="3">Dihydrolipoamide dehydrogenase</fullName>
    </recommendedName>
</protein>
<gene>
    <name evidence="1" type="ORF">E0I61_16140</name>
</gene>
<dbReference type="EMBL" id="SMLH01000015">
    <property type="protein sequence ID" value="TDE26799.1"/>
    <property type="molecule type" value="Genomic_DNA"/>
</dbReference>
<sequence length="169" mass="18644">MKKIISLLAVIGITIFSSCEGPEGIPGQDGQDGLIAEVIEVTNVSFSSSNNFTKTVLFDPPIFESDVVLVYRLTGVFQGKDVWKLLPETHYSPSGTLNFGFDFDFTVNDVDIYLVGNDLSTVPNEFKSNQVLRIIIVPGSFSKTLNTNNYAEVIKALNINESQIQKINF</sequence>
<comment type="caution">
    <text evidence="1">The sequence shown here is derived from an EMBL/GenBank/DDBJ whole genome shotgun (WGS) entry which is preliminary data.</text>
</comment>
<name>A0ABY2DQI1_9FLAO</name>
<evidence type="ECO:0000313" key="2">
    <source>
        <dbReference type="Proteomes" id="UP000294685"/>
    </source>
</evidence>
<dbReference type="RefSeq" id="WP_131992501.1">
    <property type="nucleotide sequence ID" value="NZ_SMLH01000015.1"/>
</dbReference>